<protein>
    <submittedName>
        <fullName evidence="1">Uncharacterized protein</fullName>
    </submittedName>
</protein>
<dbReference type="AlphaFoldDB" id="E4NWU1"/>
<accession>E4NWU1</accession>
<reference evidence="3" key="1">
    <citation type="journal article" date="2009" name="Stand. Genomic Sci.">
        <title>Complete genome sequence of Halogeometricum borinquense type strain (PR3).</title>
        <authorList>
            <person name="Malfatti S."/>
            <person name="Tindall B.J."/>
            <person name="Schneider S."/>
            <person name="Fahnrich R."/>
            <person name="Lapidus A."/>
            <person name="Labuttii K."/>
            <person name="Copeland A."/>
            <person name="Glavina Del Rio T."/>
            <person name="Nolan M."/>
            <person name="Chen F."/>
            <person name="Lucas S."/>
            <person name="Tice H."/>
            <person name="Cheng J.F."/>
            <person name="Bruce D."/>
            <person name="Goodwin L."/>
            <person name="Pitluck S."/>
            <person name="Anderson I."/>
            <person name="Pati A."/>
            <person name="Ivanova N."/>
            <person name="Mavromatis K."/>
            <person name="Chen A."/>
            <person name="Palaniappan K."/>
            <person name="D'haeseleer P."/>
            <person name="Goker M."/>
            <person name="Bristow J."/>
            <person name="Eisen J.A."/>
            <person name="Markowitz V."/>
            <person name="Hugenholtz P."/>
            <person name="Kyrpides N.C."/>
            <person name="Klenk H.P."/>
            <person name="Chain P."/>
        </authorList>
    </citation>
    <scope>NUCLEOTIDE SEQUENCE [LARGE SCALE GENOMIC DNA]</scope>
    <source>
        <strain evidence="3">ATCC 700274 / DSM 11551 / JCM 10706 / KCTC 4070 / PR3</strain>
        <plasmid evidence="3">pHBOR05</plasmid>
    </source>
</reference>
<reference evidence="1" key="2">
    <citation type="submission" date="2009-08" db="EMBL/GenBank/DDBJ databases">
        <title>The complete plasmid5 of Halogeometricum borinquense DSM 11551.</title>
        <authorList>
            <consortium name="US DOE Joint Genome Institute (JGI-PGF)"/>
            <person name="Lucas S."/>
            <person name="Copeland A."/>
            <person name="Lapidus A."/>
            <person name="Glavina del Rio T."/>
            <person name="Dalin E."/>
            <person name="Tice H."/>
            <person name="Bruce D."/>
            <person name="Goodwin L."/>
            <person name="Pitluck S."/>
            <person name="Kyrpides N."/>
            <person name="Mavromatis K."/>
            <person name="Mikhailova N."/>
            <person name="Anderson I."/>
            <person name="Brettin T."/>
            <person name="Detter J.C."/>
            <person name="Han C."/>
            <person name="Larimer F."/>
            <person name="Land M."/>
            <person name="Hauser L."/>
            <person name="Markowitz V."/>
            <person name="Cheng J.-F."/>
            <person name="Hugenholtz P."/>
            <person name="Woyke T."/>
            <person name="Wu D."/>
            <person name="Tindal B."/>
            <person name="Klenk H.-P."/>
            <person name="Eisen J.A."/>
        </authorList>
    </citation>
    <scope>NUCLEOTIDE SEQUENCE</scope>
    <source>
        <strain evidence="1">PR 3</strain>
        <plasmid evidence="1">pHBOR05</plasmid>
    </source>
</reference>
<dbReference type="Proteomes" id="UP000006663">
    <property type="component" value="Plasmid pHBOR05"/>
</dbReference>
<evidence type="ECO:0000313" key="2">
    <source>
        <dbReference type="EMBL" id="ELY23058.1"/>
    </source>
</evidence>
<gene>
    <name evidence="1" type="ordered locus">Hbor_38060</name>
    <name evidence="2" type="ORF">C499_19590</name>
</gene>
<dbReference type="EMBL" id="AOHT01000054">
    <property type="protein sequence ID" value="ELY23058.1"/>
    <property type="molecule type" value="Genomic_DNA"/>
</dbReference>
<dbReference type="GeneID" id="9989629"/>
<keyword evidence="1" id="KW-0614">Plasmid</keyword>
<keyword evidence="3" id="KW-1185">Reference proteome</keyword>
<proteinExistence type="predicted"/>
<evidence type="ECO:0000313" key="4">
    <source>
        <dbReference type="Proteomes" id="UP000011585"/>
    </source>
</evidence>
<evidence type="ECO:0000313" key="1">
    <source>
        <dbReference type="EMBL" id="ADQ69511.1"/>
    </source>
</evidence>
<sequence length="86" mass="9519">MSDDDTAEITVTYRPDDQRAEVRCDYPGDDPEDRDDRVRQLFEAVYEAASDELEDEGLHVIAGGEVTDAENAVAHSFGTDDDVPTI</sequence>
<evidence type="ECO:0000313" key="3">
    <source>
        <dbReference type="Proteomes" id="UP000006663"/>
    </source>
</evidence>
<dbReference type="EMBL" id="CP001695">
    <property type="protein sequence ID" value="ADQ69511.1"/>
    <property type="molecule type" value="Genomic_DNA"/>
</dbReference>
<geneLocation type="plasmid" evidence="1 3">
    <name>pHBOR05</name>
</geneLocation>
<dbReference type="KEGG" id="hbo:Hbor_38060"/>
<dbReference type="HOGENOM" id="CLU_2490328_0_0_2"/>
<organism evidence="1 3">
    <name type="scientific">Halogeometricum borinquense (strain ATCC 700274 / DSM 11551 / JCM 10706 / KCTC 4070 / PR3)</name>
    <dbReference type="NCBI Taxonomy" id="469382"/>
    <lineage>
        <taxon>Archaea</taxon>
        <taxon>Methanobacteriati</taxon>
        <taxon>Methanobacteriota</taxon>
        <taxon>Stenosarchaea group</taxon>
        <taxon>Halobacteria</taxon>
        <taxon>Halobacteriales</taxon>
        <taxon>Haloferacaceae</taxon>
        <taxon>Halogeometricum</taxon>
    </lineage>
</organism>
<reference evidence="2 4" key="3">
    <citation type="journal article" date="2014" name="PLoS Genet.">
        <title>Phylogenetically driven sequencing of extremely halophilic archaea reveals strategies for static and dynamic osmo-response.</title>
        <authorList>
            <person name="Becker E.A."/>
            <person name="Seitzer P.M."/>
            <person name="Tritt A."/>
            <person name="Larsen D."/>
            <person name="Krusor M."/>
            <person name="Yao A.I."/>
            <person name="Wu D."/>
            <person name="Madern D."/>
            <person name="Eisen J.A."/>
            <person name="Darling A.E."/>
            <person name="Facciotti M.T."/>
        </authorList>
    </citation>
    <scope>NUCLEOTIDE SEQUENCE [LARGE SCALE GENOMIC DNA]</scope>
    <source>
        <strain evidence="2 4">DSM 11551</strain>
    </source>
</reference>
<name>E4NWU1_HALBP</name>
<dbReference type="Proteomes" id="UP000011585">
    <property type="component" value="Unassembled WGS sequence"/>
</dbReference>
<dbReference type="RefSeq" id="WP_006057208.1">
    <property type="nucleotide sequence ID" value="NC_014737.1"/>
</dbReference>